<dbReference type="Gene3D" id="1.10.357.10">
    <property type="entry name" value="Tetracycline Repressor, domain 2"/>
    <property type="match status" value="1"/>
</dbReference>
<dbReference type="GO" id="GO:0000976">
    <property type="term" value="F:transcription cis-regulatory region binding"/>
    <property type="evidence" value="ECO:0007669"/>
    <property type="project" value="TreeGrafter"/>
</dbReference>
<keyword evidence="1" id="KW-0805">Transcription regulation</keyword>
<dbReference type="AlphaFoldDB" id="D1ABP1"/>
<dbReference type="KEGG" id="tcu:Tcur_3528"/>
<evidence type="ECO:0000256" key="1">
    <source>
        <dbReference type="ARBA" id="ARBA00023015"/>
    </source>
</evidence>
<feature type="DNA-binding region" description="H-T-H motif" evidence="4">
    <location>
        <begin position="33"/>
        <end position="52"/>
    </location>
</feature>
<evidence type="ECO:0000313" key="7">
    <source>
        <dbReference type="Proteomes" id="UP000001918"/>
    </source>
</evidence>
<evidence type="ECO:0000313" key="6">
    <source>
        <dbReference type="EMBL" id="ACY99064.1"/>
    </source>
</evidence>
<dbReference type="HOGENOM" id="CLU_069356_25_3_11"/>
<dbReference type="EMBL" id="CP001738">
    <property type="protein sequence ID" value="ACY99064.1"/>
    <property type="molecule type" value="Genomic_DNA"/>
</dbReference>
<name>D1ABP1_THECD</name>
<evidence type="ECO:0000256" key="4">
    <source>
        <dbReference type="PROSITE-ProRule" id="PRU00335"/>
    </source>
</evidence>
<dbReference type="PROSITE" id="PS50977">
    <property type="entry name" value="HTH_TETR_2"/>
    <property type="match status" value="1"/>
</dbReference>
<dbReference type="RefSeq" id="WP_012853848.1">
    <property type="nucleotide sequence ID" value="NC_013510.1"/>
</dbReference>
<dbReference type="Pfam" id="PF00440">
    <property type="entry name" value="TetR_N"/>
    <property type="match status" value="1"/>
</dbReference>
<dbReference type="InterPro" id="IPR009057">
    <property type="entry name" value="Homeodomain-like_sf"/>
</dbReference>
<dbReference type="InterPro" id="IPR036271">
    <property type="entry name" value="Tet_transcr_reg_TetR-rel_C_sf"/>
</dbReference>
<gene>
    <name evidence="6" type="ordered locus">Tcur_3528</name>
</gene>
<dbReference type="SUPFAM" id="SSF46689">
    <property type="entry name" value="Homeodomain-like"/>
    <property type="match status" value="1"/>
</dbReference>
<dbReference type="STRING" id="471852.Tcur_3528"/>
<protein>
    <submittedName>
        <fullName evidence="6">Transcriptional regulator, TetR family</fullName>
    </submittedName>
</protein>
<reference evidence="6 7" key="1">
    <citation type="journal article" date="2011" name="Stand. Genomic Sci.">
        <title>Complete genome sequence of Thermomonospora curvata type strain (B9).</title>
        <authorList>
            <person name="Chertkov O."/>
            <person name="Sikorski J."/>
            <person name="Nolan M."/>
            <person name="Lapidus A."/>
            <person name="Lucas S."/>
            <person name="Del Rio T.G."/>
            <person name="Tice H."/>
            <person name="Cheng J.F."/>
            <person name="Goodwin L."/>
            <person name="Pitluck S."/>
            <person name="Liolios K."/>
            <person name="Ivanova N."/>
            <person name="Mavromatis K."/>
            <person name="Mikhailova N."/>
            <person name="Ovchinnikova G."/>
            <person name="Pati A."/>
            <person name="Chen A."/>
            <person name="Palaniappan K."/>
            <person name="Djao O.D."/>
            <person name="Land M."/>
            <person name="Hauser L."/>
            <person name="Chang Y.J."/>
            <person name="Jeffries C.D."/>
            <person name="Brettin T."/>
            <person name="Han C."/>
            <person name="Detter J.C."/>
            <person name="Rohde M."/>
            <person name="Goker M."/>
            <person name="Woyke T."/>
            <person name="Bristow J."/>
            <person name="Eisen J.A."/>
            <person name="Markowitz V."/>
            <person name="Hugenholtz P."/>
            <person name="Klenk H.P."/>
            <person name="Kyrpides N.C."/>
        </authorList>
    </citation>
    <scope>NUCLEOTIDE SEQUENCE [LARGE SCALE GENOMIC DNA]</scope>
    <source>
        <strain evidence="7">ATCC 19995 / DSM 43183 / JCM 3096 / KCTC 9072 / NBRC 15933 / NCIMB 10081 / Henssen B9</strain>
    </source>
</reference>
<dbReference type="InterPro" id="IPR050109">
    <property type="entry name" value="HTH-type_TetR-like_transc_reg"/>
</dbReference>
<evidence type="ECO:0000256" key="3">
    <source>
        <dbReference type="ARBA" id="ARBA00023163"/>
    </source>
</evidence>
<keyword evidence="3" id="KW-0804">Transcription</keyword>
<keyword evidence="7" id="KW-1185">Reference proteome</keyword>
<dbReference type="PANTHER" id="PTHR30055">
    <property type="entry name" value="HTH-TYPE TRANSCRIPTIONAL REGULATOR RUTR"/>
    <property type="match status" value="1"/>
</dbReference>
<evidence type="ECO:0000259" key="5">
    <source>
        <dbReference type="PROSITE" id="PS50977"/>
    </source>
</evidence>
<dbReference type="Proteomes" id="UP000001918">
    <property type="component" value="Chromosome"/>
</dbReference>
<dbReference type="Gene3D" id="1.10.10.60">
    <property type="entry name" value="Homeodomain-like"/>
    <property type="match status" value="1"/>
</dbReference>
<feature type="domain" description="HTH tetR-type" evidence="5">
    <location>
        <begin position="10"/>
        <end position="70"/>
    </location>
</feature>
<dbReference type="InterPro" id="IPR011075">
    <property type="entry name" value="TetR_C"/>
</dbReference>
<keyword evidence="2 4" id="KW-0238">DNA-binding</keyword>
<sequence>MAERRTRLSPEREQELFTAVLDLLREVGYEALTMDAIAARARSSKATLYRQWRGKPELVASALRHAEPVSITHIDTGTLAGDLRELARRLGEVALRDMELVRALGHAMHQDPELLQAVRALLVEPELTALRGMLDRAVRRGELAPDVPAAQFVPHMVLGAMVGRALVEDRDADAAYLVRYIDAAVLPALGLS</sequence>
<organism evidence="6 7">
    <name type="scientific">Thermomonospora curvata (strain ATCC 19995 / DSM 43183 / JCM 3096 / KCTC 9072 / NBRC 15933 / NCIMB 10081 / Henssen B9)</name>
    <dbReference type="NCBI Taxonomy" id="471852"/>
    <lineage>
        <taxon>Bacteria</taxon>
        <taxon>Bacillati</taxon>
        <taxon>Actinomycetota</taxon>
        <taxon>Actinomycetes</taxon>
        <taxon>Streptosporangiales</taxon>
        <taxon>Thermomonosporaceae</taxon>
        <taxon>Thermomonospora</taxon>
    </lineage>
</organism>
<dbReference type="GO" id="GO:0003700">
    <property type="term" value="F:DNA-binding transcription factor activity"/>
    <property type="evidence" value="ECO:0007669"/>
    <property type="project" value="TreeGrafter"/>
</dbReference>
<dbReference type="PANTHER" id="PTHR30055:SF149">
    <property type="entry name" value="TETR-FAMILY TRANSCRIPTIONAL REGULATOR"/>
    <property type="match status" value="1"/>
</dbReference>
<dbReference type="eggNOG" id="COG1309">
    <property type="taxonomic scope" value="Bacteria"/>
</dbReference>
<evidence type="ECO:0000256" key="2">
    <source>
        <dbReference type="ARBA" id="ARBA00023125"/>
    </source>
</evidence>
<proteinExistence type="predicted"/>
<dbReference type="InterPro" id="IPR001647">
    <property type="entry name" value="HTH_TetR"/>
</dbReference>
<accession>D1ABP1</accession>
<dbReference type="OrthoDB" id="9796019at2"/>
<dbReference type="Pfam" id="PF16859">
    <property type="entry name" value="TetR_C_11"/>
    <property type="match status" value="1"/>
</dbReference>
<dbReference type="SUPFAM" id="SSF48498">
    <property type="entry name" value="Tetracyclin repressor-like, C-terminal domain"/>
    <property type="match status" value="1"/>
</dbReference>